<evidence type="ECO:0000313" key="2">
    <source>
        <dbReference type="EMBL" id="KAK0579566.1"/>
    </source>
</evidence>
<accession>A0AA39VH40</accession>
<name>A0AA39VH40_ACESA</name>
<organism evidence="2 3">
    <name type="scientific">Acer saccharum</name>
    <name type="common">Sugar maple</name>
    <dbReference type="NCBI Taxonomy" id="4024"/>
    <lineage>
        <taxon>Eukaryota</taxon>
        <taxon>Viridiplantae</taxon>
        <taxon>Streptophyta</taxon>
        <taxon>Embryophyta</taxon>
        <taxon>Tracheophyta</taxon>
        <taxon>Spermatophyta</taxon>
        <taxon>Magnoliopsida</taxon>
        <taxon>eudicotyledons</taxon>
        <taxon>Gunneridae</taxon>
        <taxon>Pentapetalae</taxon>
        <taxon>rosids</taxon>
        <taxon>malvids</taxon>
        <taxon>Sapindales</taxon>
        <taxon>Sapindaceae</taxon>
        <taxon>Hippocastanoideae</taxon>
        <taxon>Acereae</taxon>
        <taxon>Acer</taxon>
    </lineage>
</organism>
<keyword evidence="3" id="KW-1185">Reference proteome</keyword>
<proteinExistence type="predicted"/>
<reference evidence="2" key="1">
    <citation type="journal article" date="2022" name="Plant J.">
        <title>Strategies of tolerance reflected in two North American maple genomes.</title>
        <authorList>
            <person name="McEvoy S.L."/>
            <person name="Sezen U.U."/>
            <person name="Trouern-Trend A."/>
            <person name="McMahon S.M."/>
            <person name="Schaberg P.G."/>
            <person name="Yang J."/>
            <person name="Wegrzyn J.L."/>
            <person name="Swenson N.G."/>
        </authorList>
    </citation>
    <scope>NUCLEOTIDE SEQUENCE</scope>
    <source>
        <strain evidence="2">NS2018</strain>
    </source>
</reference>
<comment type="caution">
    <text evidence="2">The sequence shown here is derived from an EMBL/GenBank/DDBJ whole genome shotgun (WGS) entry which is preliminary data.</text>
</comment>
<evidence type="ECO:0000256" key="1">
    <source>
        <dbReference type="SAM" id="SignalP"/>
    </source>
</evidence>
<feature type="chain" id="PRO_5041354267" evidence="1">
    <location>
        <begin position="28"/>
        <end position="74"/>
    </location>
</feature>
<sequence>MVATKDEGRLFSLISFAVATITAVVAAKDEGRVYEDVPCNYSTSTLCSPWFSLKSFGDRREVADSCFKDYAPFQ</sequence>
<dbReference type="AlphaFoldDB" id="A0AA39VH40"/>
<dbReference type="EMBL" id="JAUESC010000385">
    <property type="protein sequence ID" value="KAK0579566.1"/>
    <property type="molecule type" value="Genomic_DNA"/>
</dbReference>
<reference evidence="2" key="2">
    <citation type="submission" date="2023-06" db="EMBL/GenBank/DDBJ databases">
        <authorList>
            <person name="Swenson N.G."/>
            <person name="Wegrzyn J.L."/>
            <person name="Mcevoy S.L."/>
        </authorList>
    </citation>
    <scope>NUCLEOTIDE SEQUENCE</scope>
    <source>
        <strain evidence="2">NS2018</strain>
        <tissue evidence="2">Leaf</tissue>
    </source>
</reference>
<evidence type="ECO:0000313" key="3">
    <source>
        <dbReference type="Proteomes" id="UP001168877"/>
    </source>
</evidence>
<gene>
    <name evidence="2" type="ORF">LWI29_028040</name>
</gene>
<protein>
    <submittedName>
        <fullName evidence="2">Uncharacterized protein</fullName>
    </submittedName>
</protein>
<feature type="signal peptide" evidence="1">
    <location>
        <begin position="1"/>
        <end position="27"/>
    </location>
</feature>
<keyword evidence="1" id="KW-0732">Signal</keyword>
<dbReference type="Proteomes" id="UP001168877">
    <property type="component" value="Unassembled WGS sequence"/>
</dbReference>